<name>A0ABY6KLY7_9ARAC</name>
<feature type="domain" description="SSD" evidence="8">
    <location>
        <begin position="1"/>
        <end position="62"/>
    </location>
</feature>
<evidence type="ECO:0000256" key="5">
    <source>
        <dbReference type="ARBA" id="ARBA00023136"/>
    </source>
</evidence>
<gene>
    <name evidence="9" type="ORF">LAZ67_7001090</name>
</gene>
<feature type="transmembrane region" description="Helical" evidence="7">
    <location>
        <begin position="12"/>
        <end position="34"/>
    </location>
</feature>
<keyword evidence="3 7" id="KW-0812">Transmembrane</keyword>
<evidence type="ECO:0000313" key="10">
    <source>
        <dbReference type="Proteomes" id="UP001235939"/>
    </source>
</evidence>
<keyword evidence="5 7" id="KW-0472">Membrane</keyword>
<protein>
    <submittedName>
        <fullName evidence="9">Daf-6</fullName>
    </submittedName>
</protein>
<feature type="transmembrane region" description="Helical" evidence="7">
    <location>
        <begin position="40"/>
        <end position="63"/>
    </location>
</feature>
<evidence type="ECO:0000256" key="4">
    <source>
        <dbReference type="ARBA" id="ARBA00022989"/>
    </source>
</evidence>
<evidence type="ECO:0000256" key="7">
    <source>
        <dbReference type="SAM" id="Phobius"/>
    </source>
</evidence>
<dbReference type="PANTHER" id="PTHR10796:SF92">
    <property type="entry name" value="PATCHED-RELATED, ISOFORM A"/>
    <property type="match status" value="1"/>
</dbReference>
<evidence type="ECO:0000256" key="6">
    <source>
        <dbReference type="ARBA" id="ARBA00023180"/>
    </source>
</evidence>
<dbReference type="PROSITE" id="PS50156">
    <property type="entry name" value="SSD"/>
    <property type="match status" value="1"/>
</dbReference>
<dbReference type="Gene3D" id="1.20.1640.10">
    <property type="entry name" value="Multidrug efflux transporter AcrB transmembrane domain"/>
    <property type="match status" value="1"/>
</dbReference>
<feature type="transmembrane region" description="Helical" evidence="7">
    <location>
        <begin position="466"/>
        <end position="492"/>
    </location>
</feature>
<dbReference type="SUPFAM" id="SSF82866">
    <property type="entry name" value="Multidrug efflux transporter AcrB transmembrane domain"/>
    <property type="match status" value="2"/>
</dbReference>
<feature type="transmembrane region" description="Helical" evidence="7">
    <location>
        <begin position="338"/>
        <end position="358"/>
    </location>
</feature>
<feature type="transmembrane region" description="Helical" evidence="7">
    <location>
        <begin position="391"/>
        <end position="409"/>
    </location>
</feature>
<reference evidence="9 10" key="1">
    <citation type="submission" date="2022-01" db="EMBL/GenBank/DDBJ databases">
        <title>A chromosomal length assembly of Cordylochernes scorpioides.</title>
        <authorList>
            <person name="Zeh D."/>
            <person name="Zeh J."/>
        </authorList>
    </citation>
    <scope>NUCLEOTIDE SEQUENCE [LARGE SCALE GENOMIC DNA]</scope>
    <source>
        <strain evidence="9">IN4F17</strain>
        <tissue evidence="9">Whole Body</tissue>
    </source>
</reference>
<comment type="subcellular location">
    <subcellularLocation>
        <location evidence="1">Membrane</location>
        <topology evidence="1">Multi-pass membrane protein</topology>
    </subcellularLocation>
</comment>
<dbReference type="InterPro" id="IPR051697">
    <property type="entry name" value="Patched_domain-protein"/>
</dbReference>
<keyword evidence="6" id="KW-0325">Glycoprotein</keyword>
<accession>A0ABY6KLY7</accession>
<feature type="transmembrane region" description="Helical" evidence="7">
    <location>
        <begin position="365"/>
        <end position="385"/>
    </location>
</feature>
<feature type="transmembrane region" description="Helical" evidence="7">
    <location>
        <begin position="131"/>
        <end position="151"/>
    </location>
</feature>
<sequence>MAEAYAHAGVSVTVTSLTNLISFLVCMRTPFLALEVFSQYAALAVVFSYVWQITLFGGCMALFGRLEWNNRHALTGRAVVPKSMALTKGRWYRWFCAGGKNPEDKSNPLDHCDHVLAVVLKNGVGKRLRPWWSKLLVILLFASYFAVGLWACSRFQEGTDLDQMFSPSSIAALHLSNERRFFSNYSLRIQVSILDALDYSDPRVRDKVENFTLALERDPHISNLTESWLRAYTKFVNMIWVLPLKYDLSTKKGYYYCLKNVFFAIPQTKPFAKDIVWSDNITISASRFFIHTINLATDHDEKDMFESIKKIAENAPFKVVLYNPKFLTIEQMIVLPKTTIICVLTTASVMLLVTLLFFPSLKCGTFVVFSIISIETGVLGYSVLWGVKLNTVTLMGLVMSVGFAVDNTAHMTYAYTASKQEDPNRKIEDALFMVGVPIILSGTTTVIVVMALSVAPSALFVTLFKIIFLIIYMSTMHSILLLPTLLASYDLFFAQKKQPKQDLLTK</sequence>
<comment type="similarity">
    <text evidence="2">Belongs to the patched family.</text>
</comment>
<organism evidence="9 10">
    <name type="scientific">Cordylochernes scorpioides</name>
    <dbReference type="NCBI Taxonomy" id="51811"/>
    <lineage>
        <taxon>Eukaryota</taxon>
        <taxon>Metazoa</taxon>
        <taxon>Ecdysozoa</taxon>
        <taxon>Arthropoda</taxon>
        <taxon>Chelicerata</taxon>
        <taxon>Arachnida</taxon>
        <taxon>Pseudoscorpiones</taxon>
        <taxon>Cheliferoidea</taxon>
        <taxon>Chernetidae</taxon>
        <taxon>Cordylochernes</taxon>
    </lineage>
</organism>
<dbReference type="InterPro" id="IPR003392">
    <property type="entry name" value="PTHD_SSD"/>
</dbReference>
<proteinExistence type="inferred from homology"/>
<dbReference type="PANTHER" id="PTHR10796">
    <property type="entry name" value="PATCHED-RELATED"/>
    <property type="match status" value="1"/>
</dbReference>
<dbReference type="EMBL" id="CP092869">
    <property type="protein sequence ID" value="UYV69882.1"/>
    <property type="molecule type" value="Genomic_DNA"/>
</dbReference>
<evidence type="ECO:0000256" key="1">
    <source>
        <dbReference type="ARBA" id="ARBA00004141"/>
    </source>
</evidence>
<dbReference type="Proteomes" id="UP001235939">
    <property type="component" value="Chromosome 07"/>
</dbReference>
<evidence type="ECO:0000256" key="2">
    <source>
        <dbReference type="ARBA" id="ARBA00005585"/>
    </source>
</evidence>
<evidence type="ECO:0000256" key="3">
    <source>
        <dbReference type="ARBA" id="ARBA00022692"/>
    </source>
</evidence>
<keyword evidence="10" id="KW-1185">Reference proteome</keyword>
<evidence type="ECO:0000313" key="9">
    <source>
        <dbReference type="EMBL" id="UYV69882.1"/>
    </source>
</evidence>
<keyword evidence="4 7" id="KW-1133">Transmembrane helix</keyword>
<dbReference type="Pfam" id="PF02460">
    <property type="entry name" value="Patched"/>
    <property type="match status" value="1"/>
</dbReference>
<feature type="transmembrane region" description="Helical" evidence="7">
    <location>
        <begin position="430"/>
        <end position="454"/>
    </location>
</feature>
<dbReference type="InterPro" id="IPR000731">
    <property type="entry name" value="SSD"/>
</dbReference>
<feature type="non-terminal residue" evidence="9">
    <location>
        <position position="1"/>
    </location>
</feature>
<evidence type="ECO:0000259" key="8">
    <source>
        <dbReference type="PROSITE" id="PS50156"/>
    </source>
</evidence>